<dbReference type="CDD" id="cd00009">
    <property type="entry name" value="AAA"/>
    <property type="match status" value="1"/>
</dbReference>
<protein>
    <recommendedName>
        <fullName evidence="1">DNA-directed DNA polymerase</fullName>
        <ecNumber evidence="1">2.7.7.7</ecNumber>
    </recommendedName>
</protein>
<dbReference type="InterPro" id="IPR027417">
    <property type="entry name" value="P-loop_NTPase"/>
</dbReference>
<keyword evidence="2" id="KW-0808">Transferase</keyword>
<dbReference type="SUPFAM" id="SSF52540">
    <property type="entry name" value="P-loop containing nucleoside triphosphate hydrolases"/>
    <property type="match status" value="1"/>
</dbReference>
<organism evidence="5">
    <name type="scientific">Siphoviridae sp. ctwDi18</name>
    <dbReference type="NCBI Taxonomy" id="2827970"/>
    <lineage>
        <taxon>Viruses</taxon>
        <taxon>Duplodnaviria</taxon>
        <taxon>Heunggongvirae</taxon>
        <taxon>Uroviricota</taxon>
        <taxon>Caudoviricetes</taxon>
    </lineage>
</organism>
<feature type="domain" description="AAA+ ATPase" evidence="4">
    <location>
        <begin position="37"/>
        <end position="176"/>
    </location>
</feature>
<dbReference type="Gene3D" id="3.40.50.300">
    <property type="entry name" value="P-loop containing nucleotide triphosphate hydrolases"/>
    <property type="match status" value="1"/>
</dbReference>
<dbReference type="Pfam" id="PF13177">
    <property type="entry name" value="DNA_pol3_delta2"/>
    <property type="match status" value="1"/>
</dbReference>
<dbReference type="InterPro" id="IPR012763">
    <property type="entry name" value="DNA_pol_III_sug/sutau_N"/>
</dbReference>
<dbReference type="EMBL" id="BK032778">
    <property type="protein sequence ID" value="DAF59879.1"/>
    <property type="molecule type" value="Genomic_DNA"/>
</dbReference>
<sequence length="346" mass="38897">MAKESLAVKYRPKTFDDMTEQSAIKDILMNQLETKTFQHGYLFTGPAGTGKTTSARIFANMINNGKGNPIEVDAASNSGVDNIRQIIEDAKRKPLDAEYKIFIVDECHSLSNGAWQALLKTLEEPPKFTIFILCTTDPQKIPNTILSRVQRYNFQKISNDGITDRLSAILIMESEEANECGCDGAYDWNAEALEYIAKVSNGGMRDAITLMDKCLSLSSDLTLENVLKTIGGEDYTTFITFLSALEGKVKVSAIRIIETVYNAGKDVKQFMKDFAKFVLEVEKYALYKNFNYISLPNTLENELQQLIDDTLFNVMDFVVSLNNQIKWDSDPKTLIELSILIYCGKE</sequence>
<keyword evidence="2" id="KW-0239">DNA-directed DNA polymerase</keyword>
<evidence type="ECO:0000313" key="5">
    <source>
        <dbReference type="EMBL" id="DAF59879.1"/>
    </source>
</evidence>
<evidence type="ECO:0000256" key="2">
    <source>
        <dbReference type="ARBA" id="ARBA00022932"/>
    </source>
</evidence>
<accession>A0A8S5TA73</accession>
<proteinExistence type="predicted"/>
<dbReference type="EC" id="2.7.7.7" evidence="1"/>
<evidence type="ECO:0000256" key="1">
    <source>
        <dbReference type="ARBA" id="ARBA00012417"/>
    </source>
</evidence>
<dbReference type="PANTHER" id="PTHR11669">
    <property type="entry name" value="REPLICATION FACTOR C / DNA POLYMERASE III GAMMA-TAU SUBUNIT"/>
    <property type="match status" value="1"/>
</dbReference>
<evidence type="ECO:0000256" key="3">
    <source>
        <dbReference type="ARBA" id="ARBA00049244"/>
    </source>
</evidence>
<dbReference type="GO" id="GO:0006261">
    <property type="term" value="P:DNA-templated DNA replication"/>
    <property type="evidence" value="ECO:0007669"/>
    <property type="project" value="TreeGrafter"/>
</dbReference>
<dbReference type="Gene3D" id="1.10.8.60">
    <property type="match status" value="1"/>
</dbReference>
<dbReference type="GO" id="GO:0009360">
    <property type="term" value="C:DNA polymerase III complex"/>
    <property type="evidence" value="ECO:0007669"/>
    <property type="project" value="InterPro"/>
</dbReference>
<reference evidence="5" key="1">
    <citation type="journal article" date="2021" name="Proc. Natl. Acad. Sci. U.S.A.">
        <title>A Catalog of Tens of Thousands of Viruses from Human Metagenomes Reveals Hidden Associations with Chronic Diseases.</title>
        <authorList>
            <person name="Tisza M.J."/>
            <person name="Buck C.B."/>
        </authorList>
    </citation>
    <scope>NUCLEOTIDE SEQUENCE</scope>
    <source>
        <strain evidence="5">CtwDi18</strain>
    </source>
</reference>
<dbReference type="SMART" id="SM00382">
    <property type="entry name" value="AAA"/>
    <property type="match status" value="1"/>
</dbReference>
<dbReference type="NCBIfam" id="TIGR02397">
    <property type="entry name" value="dnaX_nterm"/>
    <property type="match status" value="1"/>
</dbReference>
<dbReference type="GO" id="GO:0005524">
    <property type="term" value="F:ATP binding"/>
    <property type="evidence" value="ECO:0007669"/>
    <property type="project" value="InterPro"/>
</dbReference>
<dbReference type="InterPro" id="IPR050238">
    <property type="entry name" value="DNA_Rep/Repair_Clamp_Loader"/>
</dbReference>
<name>A0A8S5TA73_9CAUD</name>
<dbReference type="InterPro" id="IPR003593">
    <property type="entry name" value="AAA+_ATPase"/>
</dbReference>
<comment type="catalytic activity">
    <reaction evidence="3">
        <text>DNA(n) + a 2'-deoxyribonucleoside 5'-triphosphate = DNA(n+1) + diphosphate</text>
        <dbReference type="Rhea" id="RHEA:22508"/>
        <dbReference type="Rhea" id="RHEA-COMP:17339"/>
        <dbReference type="Rhea" id="RHEA-COMP:17340"/>
        <dbReference type="ChEBI" id="CHEBI:33019"/>
        <dbReference type="ChEBI" id="CHEBI:61560"/>
        <dbReference type="ChEBI" id="CHEBI:173112"/>
        <dbReference type="EC" id="2.7.7.7"/>
    </reaction>
</comment>
<keyword evidence="2" id="KW-0548">Nucleotidyltransferase</keyword>
<evidence type="ECO:0000259" key="4">
    <source>
        <dbReference type="SMART" id="SM00382"/>
    </source>
</evidence>
<dbReference type="GO" id="GO:0003887">
    <property type="term" value="F:DNA-directed DNA polymerase activity"/>
    <property type="evidence" value="ECO:0007669"/>
    <property type="project" value="UniProtKB-KW"/>
</dbReference>
<dbReference type="PANTHER" id="PTHR11669:SF0">
    <property type="entry name" value="PROTEIN STICHEL-LIKE 2"/>
    <property type="match status" value="1"/>
</dbReference>